<feature type="domain" description="DUF397" evidence="2">
    <location>
        <begin position="2"/>
        <end position="36"/>
    </location>
</feature>
<evidence type="ECO:0000256" key="1">
    <source>
        <dbReference type="SAM" id="MobiDB-lite"/>
    </source>
</evidence>
<feature type="region of interest" description="Disordered" evidence="1">
    <location>
        <begin position="1"/>
        <end position="49"/>
    </location>
</feature>
<proteinExistence type="predicted"/>
<evidence type="ECO:0000259" key="2">
    <source>
        <dbReference type="Pfam" id="PF04149"/>
    </source>
</evidence>
<comment type="caution">
    <text evidence="3">The sequence shown here is derived from an EMBL/GenBank/DDBJ whole genome shotgun (WGS) entry which is preliminary data.</text>
</comment>
<gene>
    <name evidence="3" type="ORF">ACFPCV_16295</name>
</gene>
<feature type="compositionally biased region" description="Basic and acidic residues" evidence="1">
    <location>
        <begin position="27"/>
        <end position="38"/>
    </location>
</feature>
<feature type="compositionally biased region" description="Polar residues" evidence="1">
    <location>
        <begin position="1"/>
        <end position="10"/>
    </location>
</feature>
<evidence type="ECO:0000313" key="3">
    <source>
        <dbReference type="EMBL" id="MFC4855067.1"/>
    </source>
</evidence>
<dbReference type="Proteomes" id="UP001595859">
    <property type="component" value="Unassembled WGS sequence"/>
</dbReference>
<organism evidence="3 4">
    <name type="scientific">Actinophytocola glycyrrhizae</name>
    <dbReference type="NCBI Taxonomy" id="2044873"/>
    <lineage>
        <taxon>Bacteria</taxon>
        <taxon>Bacillati</taxon>
        <taxon>Actinomycetota</taxon>
        <taxon>Actinomycetes</taxon>
        <taxon>Pseudonocardiales</taxon>
        <taxon>Pseudonocardiaceae</taxon>
    </lineage>
</organism>
<dbReference type="RefSeq" id="WP_378057017.1">
    <property type="nucleotide sequence ID" value="NZ_JBHSIS010000007.1"/>
</dbReference>
<name>A0ABV9S099_9PSEU</name>
<accession>A0ABV9S099</accession>
<sequence>MTWRKSSFSGSNGGNRVAVAGTLGAVHDSKNPTDRPRGPVDQPVESCAA</sequence>
<reference evidence="4" key="1">
    <citation type="journal article" date="2019" name="Int. J. Syst. Evol. Microbiol.">
        <title>The Global Catalogue of Microorganisms (GCM) 10K type strain sequencing project: providing services to taxonomists for standard genome sequencing and annotation.</title>
        <authorList>
            <consortium name="The Broad Institute Genomics Platform"/>
            <consortium name="The Broad Institute Genome Sequencing Center for Infectious Disease"/>
            <person name="Wu L."/>
            <person name="Ma J."/>
        </authorList>
    </citation>
    <scope>NUCLEOTIDE SEQUENCE [LARGE SCALE GENOMIC DNA]</scope>
    <source>
        <strain evidence="4">ZS-22-S1</strain>
    </source>
</reference>
<dbReference type="InterPro" id="IPR007278">
    <property type="entry name" value="DUF397"/>
</dbReference>
<dbReference type="Pfam" id="PF04149">
    <property type="entry name" value="DUF397"/>
    <property type="match status" value="1"/>
</dbReference>
<evidence type="ECO:0000313" key="4">
    <source>
        <dbReference type="Proteomes" id="UP001595859"/>
    </source>
</evidence>
<protein>
    <submittedName>
        <fullName evidence="3">DUF397 domain-containing protein</fullName>
    </submittedName>
</protein>
<dbReference type="EMBL" id="JBHSIS010000007">
    <property type="protein sequence ID" value="MFC4855067.1"/>
    <property type="molecule type" value="Genomic_DNA"/>
</dbReference>
<keyword evidence="4" id="KW-1185">Reference proteome</keyword>